<reference evidence="2 3" key="1">
    <citation type="submission" date="2016-03" db="EMBL/GenBank/DDBJ databases">
        <authorList>
            <person name="Ploux O."/>
        </authorList>
    </citation>
    <scope>NUCLEOTIDE SEQUENCE [LARGE SCALE GENOMIC DNA]</scope>
    <source>
        <strain evidence="2 3">UAMH 11012</strain>
    </source>
</reference>
<dbReference type="InterPro" id="IPR029045">
    <property type="entry name" value="ClpP/crotonase-like_dom_sf"/>
</dbReference>
<proteinExistence type="inferred from homology"/>
<name>A0A1L7XHK8_9HELO</name>
<evidence type="ECO:0000256" key="1">
    <source>
        <dbReference type="ARBA" id="ARBA00005254"/>
    </source>
</evidence>
<evidence type="ECO:0000313" key="3">
    <source>
        <dbReference type="Proteomes" id="UP000184330"/>
    </source>
</evidence>
<dbReference type="Gene3D" id="3.90.226.10">
    <property type="entry name" value="2-enoyl-CoA Hydratase, Chain A, domain 1"/>
    <property type="match status" value="1"/>
</dbReference>
<dbReference type="PANTHER" id="PTHR43684">
    <property type="match status" value="1"/>
</dbReference>
<dbReference type="EMBL" id="FJOG01000027">
    <property type="protein sequence ID" value="CZR64529.1"/>
    <property type="molecule type" value="Genomic_DNA"/>
</dbReference>
<dbReference type="Gene3D" id="1.10.12.10">
    <property type="entry name" value="Lyase 2-enoyl-coa Hydratase, Chain A, domain 2"/>
    <property type="match status" value="1"/>
</dbReference>
<dbReference type="SUPFAM" id="SSF52096">
    <property type="entry name" value="ClpP/crotonase"/>
    <property type="match status" value="1"/>
</dbReference>
<sequence length="312" mass="34296">MSPFTPPSSYSDPALGFSQIKLSHHPSTSKAITPVVILTISRIEKNNAFTSVMENDMVRAFDMLDQDDRVKVIVVTGEGKNFCAGTDLEIGLERTLGVSAKEHRDGGGRTALAIHRCRKPTIAAIQGPAIGIGITMTLPMAIRVAWEGAKVGFVFSQRGVVMEATSSFFLPRLIGHSRAIYLTTTGSVIPASSHHFGDLFHALLPSPEDVVPHALALAEQIASQTSTVSTYLMREMMWRNPGSAEGTHLLDSEIMWELYDTEDKKEGVKAFLEKRNPVMKGKLREGMPRNVPWWEPINVMPRSGVRDGKSRL</sequence>
<dbReference type="InterPro" id="IPR014748">
    <property type="entry name" value="Enoyl-CoA_hydra_C"/>
</dbReference>
<dbReference type="Proteomes" id="UP000184330">
    <property type="component" value="Unassembled WGS sequence"/>
</dbReference>
<dbReference type="STRING" id="576137.A0A1L7XHK8"/>
<dbReference type="Pfam" id="PF00378">
    <property type="entry name" value="ECH_1"/>
    <property type="match status" value="1"/>
</dbReference>
<dbReference type="PANTHER" id="PTHR43684:SF4">
    <property type="entry name" value="ENOYL-COA HYDRATASE_ISOMERASE FAMILY PROTEIN (AFU_ORTHOLOGUE AFUA_1G01890)"/>
    <property type="match status" value="1"/>
</dbReference>
<dbReference type="AlphaFoldDB" id="A0A1L7XHK8"/>
<dbReference type="InterPro" id="IPR001753">
    <property type="entry name" value="Enoyl-CoA_hydra/iso"/>
</dbReference>
<comment type="similarity">
    <text evidence="1">Belongs to the enoyl-CoA hydratase/isomerase family.</text>
</comment>
<keyword evidence="3" id="KW-1185">Reference proteome</keyword>
<protein>
    <submittedName>
        <fullName evidence="2">Related to enoyl-CoA hydratase/carnithine racemase</fullName>
    </submittedName>
</protein>
<gene>
    <name evidence="2" type="ORF">PAC_14427</name>
</gene>
<dbReference type="CDD" id="cd06558">
    <property type="entry name" value="crotonase-like"/>
    <property type="match status" value="1"/>
</dbReference>
<dbReference type="InterPro" id="IPR051053">
    <property type="entry name" value="ECH/Chromodomain_protein"/>
</dbReference>
<organism evidence="2 3">
    <name type="scientific">Phialocephala subalpina</name>
    <dbReference type="NCBI Taxonomy" id="576137"/>
    <lineage>
        <taxon>Eukaryota</taxon>
        <taxon>Fungi</taxon>
        <taxon>Dikarya</taxon>
        <taxon>Ascomycota</taxon>
        <taxon>Pezizomycotina</taxon>
        <taxon>Leotiomycetes</taxon>
        <taxon>Helotiales</taxon>
        <taxon>Mollisiaceae</taxon>
        <taxon>Phialocephala</taxon>
        <taxon>Phialocephala fortinii species complex</taxon>
    </lineage>
</organism>
<accession>A0A1L7XHK8</accession>
<evidence type="ECO:0000313" key="2">
    <source>
        <dbReference type="EMBL" id="CZR64529.1"/>
    </source>
</evidence>
<dbReference type="OrthoDB" id="2018133at2759"/>